<protein>
    <recommendedName>
        <fullName evidence="13">Receptor-like serine/threonine-protein kinase</fullName>
        <ecNumber evidence="13">2.7.11.1</ecNumber>
    </recommendedName>
</protein>
<evidence type="ECO:0000256" key="4">
    <source>
        <dbReference type="ARBA" id="ARBA00022679"/>
    </source>
</evidence>
<evidence type="ECO:0000256" key="15">
    <source>
        <dbReference type="SAM" id="SignalP"/>
    </source>
</evidence>
<evidence type="ECO:0000313" key="19">
    <source>
        <dbReference type="Proteomes" id="UP000886885"/>
    </source>
</evidence>
<gene>
    <name evidence="18" type="ORF">POTOM_006848</name>
</gene>
<evidence type="ECO:0000256" key="6">
    <source>
        <dbReference type="ARBA" id="ARBA00022741"/>
    </source>
</evidence>
<dbReference type="InterPro" id="IPR001480">
    <property type="entry name" value="Bulb-type_lectin_dom"/>
</dbReference>
<evidence type="ECO:0000256" key="2">
    <source>
        <dbReference type="ARBA" id="ARBA00022475"/>
    </source>
</evidence>
<evidence type="ECO:0000256" key="14">
    <source>
        <dbReference type="SAM" id="Phobius"/>
    </source>
</evidence>
<keyword evidence="8 13" id="KW-0067">ATP-binding</keyword>
<keyword evidence="2" id="KW-1003">Cell membrane</keyword>
<keyword evidence="19" id="KW-1185">Reference proteome</keyword>
<sequence>MAHHLLNASYFFLPCSLMSPSMARRIYRFLLFCFCASHVLSADTLYQGGDSLNSSSTLVSKNGLFTLGFTRLGSAESNASYLGIWYNNDISHPFWLANRGKPIADNSGVLAIDGSGNMKLTYSGGDPVEFYSSQSSASNITAILEDSGNFVLKDENSGSQQVLWQSFDFPTDTFLPGMKLGINHRTGQTWSLMSWLSDLAPTPAGAFTFEWDTNGKELVIKRRDVIYWTSGPLRSNTSFEIPFLDTAVLDFSFINVSNADEDYFMFTVGQRNFSMWQLRSDGGIEDLTTERVYGGSSCKGNNKDGGCERWSGPACRSKRNSFELRRGYFVNTVPIKDDYNSSLSISDCMDICWKDCQCAGVPTTGNNANNTRCMFFYGSFTQDQSGNANQYHIIVQGSSGKTNWKWIVLAFVGFVSLLGLAVLLCYLIRRSLGDKNLSELLTLHSTNDTLELENDGSKGHNLKPSIELRAVLLQGTLPDGREIAVKRLSRSSGQGLVEFRNELILIAKLQHMNLVRLLGCCIQGEEKMLVYEYMPNKSLDSFIFDQSKRELIDWKKRFEIIEGIAQGLLYLHKYSRLRIIHRDLKAGNILLDENLNPKISDFGMARIFKINDLEGNTNHIVGTRGYMSPEYVIKGIFSVKSDVFSFGVLVLEIVSGRRIQGLLEIDGHPHNLMGYAWELWKAGSPFELVDPIVRESCSKDQVLRCIHVGLLCVEDNAVDRPIMSDVISMLTSEAQLPLPKQPAFSSARSVMEGKSLSKPAEKCTSINDVSLSTMDAR</sequence>
<dbReference type="FunFam" id="2.90.10.10:FF:000034">
    <property type="entry name" value="G-type lectin S-receptor-like serine/threonine-protein kinase CES101 isoform A"/>
    <property type="match status" value="1"/>
</dbReference>
<comment type="subcellular location">
    <subcellularLocation>
        <location evidence="1">Cell membrane</location>
        <topology evidence="1">Single-pass type I membrane protein</topology>
    </subcellularLocation>
</comment>
<dbReference type="InterPro" id="IPR024171">
    <property type="entry name" value="SRK-like_kinase"/>
</dbReference>
<evidence type="ECO:0000259" key="16">
    <source>
        <dbReference type="PROSITE" id="PS50011"/>
    </source>
</evidence>
<dbReference type="SMART" id="SM00220">
    <property type="entry name" value="S_TKc"/>
    <property type="match status" value="1"/>
</dbReference>
<keyword evidence="14" id="KW-0472">Membrane</keyword>
<comment type="catalytic activity">
    <reaction evidence="12 13">
        <text>L-seryl-[protein] + ATP = O-phospho-L-seryl-[protein] + ADP + H(+)</text>
        <dbReference type="Rhea" id="RHEA:17989"/>
        <dbReference type="Rhea" id="RHEA-COMP:9863"/>
        <dbReference type="Rhea" id="RHEA-COMP:11604"/>
        <dbReference type="ChEBI" id="CHEBI:15378"/>
        <dbReference type="ChEBI" id="CHEBI:29999"/>
        <dbReference type="ChEBI" id="CHEBI:30616"/>
        <dbReference type="ChEBI" id="CHEBI:83421"/>
        <dbReference type="ChEBI" id="CHEBI:456216"/>
        <dbReference type="EC" id="2.7.11.1"/>
    </reaction>
</comment>
<dbReference type="InterPro" id="IPR001245">
    <property type="entry name" value="Ser-Thr/Tyr_kinase_cat_dom"/>
</dbReference>
<evidence type="ECO:0000313" key="18">
    <source>
        <dbReference type="EMBL" id="KAG6790685.1"/>
    </source>
</evidence>
<dbReference type="OrthoDB" id="4062651at2759"/>
<evidence type="ECO:0000256" key="7">
    <source>
        <dbReference type="ARBA" id="ARBA00022777"/>
    </source>
</evidence>
<dbReference type="SMART" id="SM00108">
    <property type="entry name" value="B_lectin"/>
    <property type="match status" value="1"/>
</dbReference>
<dbReference type="PANTHER" id="PTHR27002">
    <property type="entry name" value="RECEPTOR-LIKE SERINE/THREONINE-PROTEIN KINASE SD1-8"/>
    <property type="match status" value="1"/>
</dbReference>
<proteinExistence type="inferred from homology"/>
<comment type="catalytic activity">
    <reaction evidence="11 13">
        <text>L-threonyl-[protein] + ATP = O-phospho-L-threonyl-[protein] + ADP + H(+)</text>
        <dbReference type="Rhea" id="RHEA:46608"/>
        <dbReference type="Rhea" id="RHEA-COMP:11060"/>
        <dbReference type="Rhea" id="RHEA-COMP:11605"/>
        <dbReference type="ChEBI" id="CHEBI:15378"/>
        <dbReference type="ChEBI" id="CHEBI:30013"/>
        <dbReference type="ChEBI" id="CHEBI:30616"/>
        <dbReference type="ChEBI" id="CHEBI:61977"/>
        <dbReference type="ChEBI" id="CHEBI:456216"/>
        <dbReference type="EC" id="2.7.11.1"/>
    </reaction>
</comment>
<dbReference type="GO" id="GO:0005886">
    <property type="term" value="C:plasma membrane"/>
    <property type="evidence" value="ECO:0007669"/>
    <property type="project" value="UniProtKB-SubCell"/>
</dbReference>
<keyword evidence="10" id="KW-0325">Glycoprotein</keyword>
<dbReference type="GO" id="GO:0004674">
    <property type="term" value="F:protein serine/threonine kinase activity"/>
    <property type="evidence" value="ECO:0007669"/>
    <property type="project" value="UniProtKB-KW"/>
</dbReference>
<name>A0A8X8DF52_POPTO</name>
<keyword evidence="6 13" id="KW-0547">Nucleotide-binding</keyword>
<dbReference type="GO" id="GO:0005524">
    <property type="term" value="F:ATP binding"/>
    <property type="evidence" value="ECO:0007669"/>
    <property type="project" value="UniProtKB-KW"/>
</dbReference>
<evidence type="ECO:0000256" key="1">
    <source>
        <dbReference type="ARBA" id="ARBA00004251"/>
    </source>
</evidence>
<dbReference type="PIRSF" id="PIRSF000641">
    <property type="entry name" value="SRK"/>
    <property type="match status" value="1"/>
</dbReference>
<keyword evidence="5 15" id="KW-0732">Signal</keyword>
<evidence type="ECO:0000259" key="17">
    <source>
        <dbReference type="PROSITE" id="PS50927"/>
    </source>
</evidence>
<keyword evidence="9" id="KW-1015">Disulfide bond</keyword>
<evidence type="ECO:0000256" key="12">
    <source>
        <dbReference type="ARBA" id="ARBA00048679"/>
    </source>
</evidence>
<keyword evidence="4 13" id="KW-0808">Transferase</keyword>
<dbReference type="Proteomes" id="UP000886885">
    <property type="component" value="Chromosome 1D"/>
</dbReference>
<dbReference type="FunFam" id="3.30.200.20:FF:000910">
    <property type="entry name" value="Cysteine-rich receptor-like protein kinase 11"/>
    <property type="match status" value="1"/>
</dbReference>
<dbReference type="InterPro" id="IPR000719">
    <property type="entry name" value="Prot_kinase_dom"/>
</dbReference>
<evidence type="ECO:0000256" key="11">
    <source>
        <dbReference type="ARBA" id="ARBA00047899"/>
    </source>
</evidence>
<dbReference type="Pfam" id="PF01453">
    <property type="entry name" value="B_lectin"/>
    <property type="match status" value="1"/>
</dbReference>
<dbReference type="AlphaFoldDB" id="A0A8X8DF52"/>
<evidence type="ECO:0000256" key="9">
    <source>
        <dbReference type="ARBA" id="ARBA00023157"/>
    </source>
</evidence>
<dbReference type="CDD" id="cd00028">
    <property type="entry name" value="B_lectin"/>
    <property type="match status" value="1"/>
</dbReference>
<feature type="chain" id="PRO_5036450101" description="Receptor-like serine/threonine-protein kinase" evidence="15">
    <location>
        <begin position="24"/>
        <end position="777"/>
    </location>
</feature>
<dbReference type="EC" id="2.7.11.1" evidence="13"/>
<dbReference type="Pfam" id="PF07714">
    <property type="entry name" value="PK_Tyr_Ser-Thr"/>
    <property type="match status" value="1"/>
</dbReference>
<keyword evidence="3 13" id="KW-0723">Serine/threonine-protein kinase</keyword>
<keyword evidence="14" id="KW-0812">Transmembrane</keyword>
<reference evidence="18" key="1">
    <citation type="journal article" date="2020" name="bioRxiv">
        <title>Hybrid origin of Populus tomentosa Carr. identified through genome sequencing and phylogenomic analysis.</title>
        <authorList>
            <person name="An X."/>
            <person name="Gao K."/>
            <person name="Chen Z."/>
            <person name="Li J."/>
            <person name="Yang X."/>
            <person name="Yang X."/>
            <person name="Zhou J."/>
            <person name="Guo T."/>
            <person name="Zhao T."/>
            <person name="Huang S."/>
            <person name="Miao D."/>
            <person name="Khan W.U."/>
            <person name="Rao P."/>
            <person name="Ye M."/>
            <person name="Lei B."/>
            <person name="Liao W."/>
            <person name="Wang J."/>
            <person name="Ji L."/>
            <person name="Li Y."/>
            <person name="Guo B."/>
            <person name="Mustafa N.S."/>
            <person name="Li S."/>
            <person name="Yun Q."/>
            <person name="Keller S.R."/>
            <person name="Mao J."/>
            <person name="Zhang R."/>
            <person name="Strauss S.H."/>
        </authorList>
    </citation>
    <scope>NUCLEOTIDE SEQUENCE</scope>
    <source>
        <strain evidence="18">GM15</strain>
        <tissue evidence="18">Leaf</tissue>
    </source>
</reference>
<feature type="signal peptide" evidence="15">
    <location>
        <begin position="1"/>
        <end position="23"/>
    </location>
</feature>
<evidence type="ECO:0000256" key="8">
    <source>
        <dbReference type="ARBA" id="ARBA00022840"/>
    </source>
</evidence>
<feature type="transmembrane region" description="Helical" evidence="14">
    <location>
        <begin position="406"/>
        <end position="428"/>
    </location>
</feature>
<evidence type="ECO:0000256" key="13">
    <source>
        <dbReference type="PIRNR" id="PIRNR000641"/>
    </source>
</evidence>
<evidence type="ECO:0000256" key="10">
    <source>
        <dbReference type="ARBA" id="ARBA00023180"/>
    </source>
</evidence>
<dbReference type="PROSITE" id="PS00108">
    <property type="entry name" value="PROTEIN_KINASE_ST"/>
    <property type="match status" value="1"/>
</dbReference>
<dbReference type="FunFam" id="1.10.510.10:FF:000060">
    <property type="entry name" value="G-type lectin S-receptor-like serine/threonine-protein kinase"/>
    <property type="match status" value="1"/>
</dbReference>
<evidence type="ECO:0000256" key="5">
    <source>
        <dbReference type="ARBA" id="ARBA00022729"/>
    </source>
</evidence>
<dbReference type="EMBL" id="JAAWWB010000002">
    <property type="protein sequence ID" value="KAG6790685.1"/>
    <property type="molecule type" value="Genomic_DNA"/>
</dbReference>
<comment type="similarity">
    <text evidence="13">Belongs to the protein kinase superfamily. Ser/Thr protein kinase family.</text>
</comment>
<dbReference type="InterPro" id="IPR008271">
    <property type="entry name" value="Ser/Thr_kinase_AS"/>
</dbReference>
<accession>A0A8X8DF52</accession>
<organism evidence="18 19">
    <name type="scientific">Populus tomentosa</name>
    <name type="common">Chinese white poplar</name>
    <dbReference type="NCBI Taxonomy" id="118781"/>
    <lineage>
        <taxon>Eukaryota</taxon>
        <taxon>Viridiplantae</taxon>
        <taxon>Streptophyta</taxon>
        <taxon>Embryophyta</taxon>
        <taxon>Tracheophyta</taxon>
        <taxon>Spermatophyta</taxon>
        <taxon>Magnoliopsida</taxon>
        <taxon>eudicotyledons</taxon>
        <taxon>Gunneridae</taxon>
        <taxon>Pentapetalae</taxon>
        <taxon>rosids</taxon>
        <taxon>fabids</taxon>
        <taxon>Malpighiales</taxon>
        <taxon>Salicaceae</taxon>
        <taxon>Saliceae</taxon>
        <taxon>Populus</taxon>
    </lineage>
</organism>
<keyword evidence="7 13" id="KW-0418">Kinase</keyword>
<feature type="domain" description="Bulb-type lectin" evidence="17">
    <location>
        <begin position="43"/>
        <end position="165"/>
    </location>
</feature>
<dbReference type="PROSITE" id="PS50927">
    <property type="entry name" value="BULB_LECTIN"/>
    <property type="match status" value="1"/>
</dbReference>
<dbReference type="PROSITE" id="PS50011">
    <property type="entry name" value="PROTEIN_KINASE_DOM"/>
    <property type="match status" value="1"/>
</dbReference>
<feature type="domain" description="Protein kinase" evidence="16">
    <location>
        <begin position="426"/>
        <end position="744"/>
    </location>
</feature>
<dbReference type="PANTHER" id="PTHR27002:SF1063">
    <property type="entry name" value="RECEPTOR-LIKE SERINE_THREONINE-PROTEIN KINASE"/>
    <property type="match status" value="1"/>
</dbReference>
<evidence type="ECO:0000256" key="3">
    <source>
        <dbReference type="ARBA" id="ARBA00022527"/>
    </source>
</evidence>
<comment type="caution">
    <text evidence="18">The sequence shown here is derived from an EMBL/GenBank/DDBJ whole genome shotgun (WGS) entry which is preliminary data.</text>
</comment>
<keyword evidence="14" id="KW-1133">Transmembrane helix</keyword>